<dbReference type="GO" id="GO:0017136">
    <property type="term" value="F:histone deacetylase activity, NAD-dependent"/>
    <property type="evidence" value="ECO:0007669"/>
    <property type="project" value="TreeGrafter"/>
</dbReference>
<feature type="binding site" evidence="3">
    <location>
        <position position="288"/>
    </location>
    <ligand>
        <name>Zn(2+)</name>
        <dbReference type="ChEBI" id="CHEBI:29105"/>
    </ligand>
</feature>
<feature type="domain" description="Deacetylase sirtuin-type" evidence="5">
    <location>
        <begin position="150"/>
        <end position="416"/>
    </location>
</feature>
<evidence type="ECO:0000259" key="5">
    <source>
        <dbReference type="PROSITE" id="PS50305"/>
    </source>
</evidence>
<feature type="binding site" evidence="3">
    <location>
        <position position="312"/>
    </location>
    <ligand>
        <name>Zn(2+)</name>
        <dbReference type="ChEBI" id="CHEBI:29105"/>
    </ligand>
</feature>
<dbReference type="InterPro" id="IPR026590">
    <property type="entry name" value="Ssirtuin_cat_dom"/>
</dbReference>
<evidence type="ECO:0000256" key="4">
    <source>
        <dbReference type="SAM" id="MobiDB-lite"/>
    </source>
</evidence>
<dbReference type="GeneID" id="119718916"/>
<feature type="compositionally biased region" description="Polar residues" evidence="4">
    <location>
        <begin position="469"/>
        <end position="480"/>
    </location>
</feature>
<dbReference type="PROSITE" id="PS50305">
    <property type="entry name" value="SIRTUIN"/>
    <property type="match status" value="1"/>
</dbReference>
<evidence type="ECO:0000313" key="7">
    <source>
        <dbReference type="Proteomes" id="UP000887568"/>
    </source>
</evidence>
<feature type="region of interest" description="Disordered" evidence="4">
    <location>
        <begin position="434"/>
        <end position="488"/>
    </location>
</feature>
<dbReference type="AlphaFoldDB" id="A0A913YXM8"/>
<dbReference type="CTD" id="23410"/>
<dbReference type="PANTHER" id="PTHR11085:SF7">
    <property type="entry name" value="NAD-DEPENDENT PROTEIN DEACETYLASE"/>
    <property type="match status" value="1"/>
</dbReference>
<dbReference type="InterPro" id="IPR003000">
    <property type="entry name" value="Sirtuin"/>
</dbReference>
<evidence type="ECO:0000256" key="2">
    <source>
        <dbReference type="ARBA" id="ARBA00023027"/>
    </source>
</evidence>
<dbReference type="InterPro" id="IPR050134">
    <property type="entry name" value="NAD-dep_sirtuin_deacylases"/>
</dbReference>
<keyword evidence="7" id="KW-1185">Reference proteome</keyword>
<reference evidence="6" key="1">
    <citation type="submission" date="2022-11" db="UniProtKB">
        <authorList>
            <consortium name="EnsemblMetazoa"/>
        </authorList>
    </citation>
    <scope>IDENTIFICATION</scope>
</reference>
<dbReference type="InterPro" id="IPR026591">
    <property type="entry name" value="Sirtuin_cat_small_dom_sf"/>
</dbReference>
<keyword evidence="2" id="KW-0520">NAD</keyword>
<evidence type="ECO:0000256" key="3">
    <source>
        <dbReference type="PROSITE-ProRule" id="PRU00236"/>
    </source>
</evidence>
<feature type="active site" description="Proton acceptor" evidence="3">
    <location>
        <position position="280"/>
    </location>
</feature>
<feature type="region of interest" description="Disordered" evidence="4">
    <location>
        <begin position="536"/>
        <end position="591"/>
    </location>
</feature>
<feature type="binding site" evidence="3">
    <location>
        <position position="317"/>
    </location>
    <ligand>
        <name>Zn(2+)</name>
        <dbReference type="ChEBI" id="CHEBI:29105"/>
    </ligand>
</feature>
<feature type="region of interest" description="Disordered" evidence="4">
    <location>
        <begin position="31"/>
        <end position="120"/>
    </location>
</feature>
<accession>A0A913YXM8</accession>
<dbReference type="PANTHER" id="PTHR11085">
    <property type="entry name" value="NAD-DEPENDENT PROTEIN DEACYLASE SIRTUIN-5, MITOCHONDRIAL-RELATED"/>
    <property type="match status" value="1"/>
</dbReference>
<dbReference type="OMA" id="FAQCDLV"/>
<keyword evidence="3" id="KW-0479">Metal-binding</keyword>
<feature type="binding site" evidence="3">
    <location>
        <position position="291"/>
    </location>
    <ligand>
        <name>Zn(2+)</name>
        <dbReference type="ChEBI" id="CHEBI:29105"/>
    </ligand>
</feature>
<feature type="region of interest" description="Disordered" evidence="4">
    <location>
        <begin position="132"/>
        <end position="152"/>
    </location>
</feature>
<name>A0A913YXM8_PATMI</name>
<dbReference type="EnsemblMetazoa" id="XM_038188365.1">
    <property type="protein sequence ID" value="XP_038044293.1"/>
    <property type="gene ID" value="LOC119718916"/>
</dbReference>
<dbReference type="Gene3D" id="3.40.50.1220">
    <property type="entry name" value="TPP-binding domain"/>
    <property type="match status" value="1"/>
</dbReference>
<keyword evidence="3" id="KW-0862">Zinc</keyword>
<dbReference type="Proteomes" id="UP000887568">
    <property type="component" value="Unplaced"/>
</dbReference>
<organism evidence="6 7">
    <name type="scientific">Patiria miniata</name>
    <name type="common">Bat star</name>
    <name type="synonym">Asterina miniata</name>
    <dbReference type="NCBI Taxonomy" id="46514"/>
    <lineage>
        <taxon>Eukaryota</taxon>
        <taxon>Metazoa</taxon>
        <taxon>Echinodermata</taxon>
        <taxon>Eleutherozoa</taxon>
        <taxon>Asterozoa</taxon>
        <taxon>Asteroidea</taxon>
        <taxon>Valvatacea</taxon>
        <taxon>Valvatida</taxon>
        <taxon>Asterinidae</taxon>
        <taxon>Patiria</taxon>
    </lineage>
</organism>
<feature type="compositionally biased region" description="Low complexity" evidence="4">
    <location>
        <begin position="568"/>
        <end position="591"/>
    </location>
</feature>
<dbReference type="GO" id="GO:0070403">
    <property type="term" value="F:NAD+ binding"/>
    <property type="evidence" value="ECO:0007669"/>
    <property type="project" value="InterPro"/>
</dbReference>
<dbReference type="RefSeq" id="XP_038044293.1">
    <property type="nucleotide sequence ID" value="XM_038188365.1"/>
</dbReference>
<evidence type="ECO:0000313" key="6">
    <source>
        <dbReference type="EnsemblMetazoa" id="XP_038044293.1"/>
    </source>
</evidence>
<dbReference type="InterPro" id="IPR029035">
    <property type="entry name" value="DHS-like_NAD/FAD-binding_dom"/>
</dbReference>
<feature type="compositionally biased region" description="Low complexity" evidence="4">
    <location>
        <begin position="136"/>
        <end position="151"/>
    </location>
</feature>
<dbReference type="SUPFAM" id="SSF52467">
    <property type="entry name" value="DHS-like NAD/FAD-binding domain"/>
    <property type="match status" value="1"/>
</dbReference>
<evidence type="ECO:0000256" key="1">
    <source>
        <dbReference type="ARBA" id="ARBA00022679"/>
    </source>
</evidence>
<dbReference type="CDD" id="cd01408">
    <property type="entry name" value="SIRT1"/>
    <property type="match status" value="1"/>
</dbReference>
<dbReference type="GO" id="GO:0046872">
    <property type="term" value="F:metal ion binding"/>
    <property type="evidence" value="ECO:0007669"/>
    <property type="project" value="UniProtKB-KW"/>
</dbReference>
<feature type="compositionally biased region" description="Polar residues" evidence="4">
    <location>
        <begin position="86"/>
        <end position="100"/>
    </location>
</feature>
<keyword evidence="1" id="KW-0808">Transferase</keyword>
<dbReference type="Pfam" id="PF02146">
    <property type="entry name" value="SIR2"/>
    <property type="match status" value="1"/>
</dbReference>
<proteinExistence type="predicted"/>
<dbReference type="Gene3D" id="3.30.1600.10">
    <property type="entry name" value="SIR2/SIRT2 'Small Domain"/>
    <property type="match status" value="1"/>
</dbReference>
<dbReference type="OrthoDB" id="420264at2759"/>
<sequence length="591" mass="64537">MWSSFGRNLLLEMRFWTANMATSVTNVAKRNAGRAGTAGKSRGNTGMTGSVKPTKKENEKVSKGRLQAASDVRPKSTTASLPDRTSPPNRKLTTSSSAGNVNAKRNVRQPRLRSSQSDAGIAKAFQKLTIQERKSASSAQSRRSSSASGGSHVCKSLEDVARWILTKKCHSIVVMAGAGISTPSGIPDFRTPGSGLYDNLQQYKIPSPEAIFDIDFFHRDPRPFFTLAKELYPGTYRPNYVHYFVRMLHEKGILLRMYTQNIDGLERISGIPAAKLVEAHGTFATSTCTRCGEKYDGDDTKAEIMNDVTPICKQRSCRGKVKPDIVFFGEDLPKRFFYYLKDFAQCDLVIVMGTSLEVQPFASIINSARGYVPRLLINREAVGPFARPRSGRFNDVAVTGDLMECVQKFARVLGWKKALEDLIKEHGAVLDEQFGSRKSTESVSENGVDGDPGVDGSTDGSANGKPASLASSGGSTNQNPRGGFRGYRANSCQSMDALKGHATKPDGFKSPSRNLHTVSETTAPLNTLAKFNPSQRVVRSTNHRVALPRLNSRQPRRKDTSGRRGKSSWRSDSSDSSDSSESSSETDSSDS</sequence>
<dbReference type="GO" id="GO:0005634">
    <property type="term" value="C:nucleus"/>
    <property type="evidence" value="ECO:0007669"/>
    <property type="project" value="TreeGrafter"/>
</dbReference>
<protein>
    <recommendedName>
        <fullName evidence="5">Deacetylase sirtuin-type domain-containing protein</fullName>
    </recommendedName>
</protein>